<dbReference type="GeneID" id="5184233"/>
<dbReference type="Proteomes" id="UP000202782">
    <property type="component" value="Segment"/>
</dbReference>
<proteinExistence type="predicted"/>
<keyword evidence="9" id="KW-1185">Reference proteome</keyword>
<dbReference type="InterPro" id="IPR001841">
    <property type="entry name" value="Znf_RING"/>
</dbReference>
<keyword evidence="3" id="KW-0862">Zinc</keyword>
<dbReference type="OrthoDB" id="8894at10239"/>
<dbReference type="InterPro" id="IPR017907">
    <property type="entry name" value="Znf_RING_CS"/>
</dbReference>
<name>A5IZX6_9BBAC</name>
<dbReference type="SMART" id="SM00184">
    <property type="entry name" value="RING"/>
    <property type="match status" value="1"/>
</dbReference>
<evidence type="ECO:0000256" key="1">
    <source>
        <dbReference type="ARBA" id="ARBA00022723"/>
    </source>
</evidence>
<reference evidence="8 9" key="1">
    <citation type="journal article" date="2008" name="J. Microbiol.">
        <title>Molecular and phylogenetic characterization of Spodoptera litura granulovirus.</title>
        <authorList>
            <person name="Wang Y."/>
            <person name="Choi J.Y."/>
            <person name="Roh J.Y."/>
            <person name="Woo S.D."/>
            <person name="Jin B.R."/>
            <person name="Je Y.H."/>
        </authorList>
    </citation>
    <scope>NUCLEOTIDE SEQUENCE [LARGE SCALE GENOMIC DNA]</scope>
    <source>
        <strain evidence="8">SlGV-K1</strain>
    </source>
</reference>
<dbReference type="RefSeq" id="YP_001257075.1">
    <property type="nucleotide sequence ID" value="NC_009503.1"/>
</dbReference>
<dbReference type="EMBL" id="DQ288858">
    <property type="protein sequence ID" value="ABQ52067.1"/>
    <property type="molecule type" value="Genomic_DNA"/>
</dbReference>
<dbReference type="PROSITE" id="PS50089">
    <property type="entry name" value="ZF_RING_2"/>
    <property type="match status" value="1"/>
</dbReference>
<feature type="coiled-coil region" evidence="5">
    <location>
        <begin position="123"/>
        <end position="206"/>
    </location>
</feature>
<keyword evidence="5" id="KW-0175">Coiled coil</keyword>
<evidence type="ECO:0000256" key="4">
    <source>
        <dbReference type="PROSITE-ProRule" id="PRU00175"/>
    </source>
</evidence>
<dbReference type="SUPFAM" id="SSF57850">
    <property type="entry name" value="RING/U-box"/>
    <property type="match status" value="1"/>
</dbReference>
<dbReference type="Gene3D" id="3.30.40.10">
    <property type="entry name" value="Zinc/RING finger domain, C3HC4 (zinc finger)"/>
    <property type="match status" value="1"/>
</dbReference>
<keyword evidence="2 4" id="KW-0863">Zinc-finger</keyword>
<sequence length="360" mass="41196">MSSFTILKCPVCLNKCEADFVSENTVKLIPMLTIAECNHHLCAACLYSIANNYEITCPTCRSVSSSNRINGTIVSDGKVTLLNITLAELLTSNGQEFLQSYYSTAVVNDNDTINKISTLDLELQELKIKKNFAVIELEKITAQKNKADNEFQELKRTFNKNIIDMTLMTLDIMKESRKLESIHVQIKNLKNEVEKLTNIKTSLDLEIDNKKIRLNEYNSDVNSILEDIIIARNDFNDISNKKHEEEAKLANLKSETATYEMKVKSVQNQLKYSHKKYDLLIKANMELVSVMKDNDQPGTFIFDDTLQNIDDKQMEVDYIQSNLKSILKRLSKFDTSNRNDEEQSDDDDDQPSCSKRIKTN</sequence>
<evidence type="ECO:0000256" key="6">
    <source>
        <dbReference type="SAM" id="MobiDB-lite"/>
    </source>
</evidence>
<evidence type="ECO:0000313" key="8">
    <source>
        <dbReference type="EMBL" id="ABQ52067.1"/>
    </source>
</evidence>
<feature type="domain" description="RING-type" evidence="7">
    <location>
        <begin position="9"/>
        <end position="61"/>
    </location>
</feature>
<protein>
    <submittedName>
        <fullName evidence="8">Cg30-2</fullName>
    </submittedName>
</protein>
<dbReference type="InterPro" id="IPR013083">
    <property type="entry name" value="Znf_RING/FYVE/PHD"/>
</dbReference>
<dbReference type="GO" id="GO:0008270">
    <property type="term" value="F:zinc ion binding"/>
    <property type="evidence" value="ECO:0007669"/>
    <property type="project" value="UniProtKB-KW"/>
</dbReference>
<feature type="region of interest" description="Disordered" evidence="6">
    <location>
        <begin position="334"/>
        <end position="360"/>
    </location>
</feature>
<feature type="coiled-coil region" evidence="5">
    <location>
        <begin position="235"/>
        <end position="269"/>
    </location>
</feature>
<dbReference type="KEGG" id="vg:5184233"/>
<dbReference type="PROSITE" id="PS00518">
    <property type="entry name" value="ZF_RING_1"/>
    <property type="match status" value="1"/>
</dbReference>
<evidence type="ECO:0000256" key="3">
    <source>
        <dbReference type="ARBA" id="ARBA00022833"/>
    </source>
</evidence>
<evidence type="ECO:0000313" key="9">
    <source>
        <dbReference type="Proteomes" id="UP000202782"/>
    </source>
</evidence>
<keyword evidence="1" id="KW-0479">Metal-binding</keyword>
<gene>
    <name evidence="8" type="primary">cg30-2</name>
    <name evidence="8" type="ORF">SlGVgp124</name>
</gene>
<evidence type="ECO:0000256" key="2">
    <source>
        <dbReference type="ARBA" id="ARBA00022771"/>
    </source>
</evidence>
<accession>A5IZX6</accession>
<organism evidence="8 9">
    <name type="scientific">Spodoptera litura granulovirus</name>
    <dbReference type="NCBI Taxonomy" id="359919"/>
    <lineage>
        <taxon>Viruses</taxon>
        <taxon>Viruses incertae sedis</taxon>
        <taxon>Naldaviricetes</taxon>
        <taxon>Lefavirales</taxon>
        <taxon>Baculoviridae</taxon>
        <taxon>Betabaculovirus</taxon>
        <taxon>Betabaculovirus spliturae</taxon>
    </lineage>
</organism>
<evidence type="ECO:0000256" key="5">
    <source>
        <dbReference type="SAM" id="Coils"/>
    </source>
</evidence>
<evidence type="ECO:0000259" key="7">
    <source>
        <dbReference type="PROSITE" id="PS50089"/>
    </source>
</evidence>